<dbReference type="Gene3D" id="1.20.120.1460">
    <property type="match status" value="1"/>
</dbReference>
<feature type="domain" description="DUS-like FMN-binding" evidence="10">
    <location>
        <begin position="29"/>
        <end position="333"/>
    </location>
</feature>
<keyword evidence="3" id="KW-0285">Flavoprotein</keyword>
<keyword evidence="8" id="KW-0560">Oxidoreductase</keyword>
<evidence type="ECO:0000313" key="11">
    <source>
        <dbReference type="EMBL" id="KAK2078715.1"/>
    </source>
</evidence>
<protein>
    <recommendedName>
        <fullName evidence="10">DUS-like FMN-binding domain-containing protein</fullName>
    </recommendedName>
</protein>
<evidence type="ECO:0000256" key="3">
    <source>
        <dbReference type="ARBA" id="ARBA00022630"/>
    </source>
</evidence>
<dbReference type="Proteomes" id="UP001255856">
    <property type="component" value="Unassembled WGS sequence"/>
</dbReference>
<keyword evidence="4" id="KW-0288">FMN</keyword>
<dbReference type="EMBL" id="JASFZW010000004">
    <property type="protein sequence ID" value="KAK2078715.1"/>
    <property type="molecule type" value="Genomic_DNA"/>
</dbReference>
<name>A0AAD9IK81_PROWI</name>
<dbReference type="CDD" id="cd02801">
    <property type="entry name" value="DUS_like_FMN"/>
    <property type="match status" value="1"/>
</dbReference>
<keyword evidence="12" id="KW-1185">Reference proteome</keyword>
<evidence type="ECO:0000256" key="8">
    <source>
        <dbReference type="ARBA" id="ARBA00023002"/>
    </source>
</evidence>
<dbReference type="SUPFAM" id="SSF51395">
    <property type="entry name" value="FMN-linked oxidoreductases"/>
    <property type="match status" value="1"/>
</dbReference>
<dbReference type="GO" id="GO:0017150">
    <property type="term" value="F:tRNA dihydrouridine synthase activity"/>
    <property type="evidence" value="ECO:0007669"/>
    <property type="project" value="InterPro"/>
</dbReference>
<dbReference type="InterPro" id="IPR013785">
    <property type="entry name" value="Aldolase_TIM"/>
</dbReference>
<evidence type="ECO:0000256" key="6">
    <source>
        <dbReference type="ARBA" id="ARBA00022857"/>
    </source>
</evidence>
<sequence>MEQSDFPTARGFPHADPSPGPVLPQLLSVAPMMDWTDLHYRQLARLISRHTWLYTEMVVDKTLLHNPDHDRFLWFPPEQRPIVCQLGGSDPASLAAAARIVAAYGYDEINLNVGCPSDRVAGAGCFGAALMLRPELVAECCAAMAAAVDIPVTVKCRLGVDDRDSYDNLVRFVHTVSTQSPVTHFIMHARKAHLKGLNPHQNRTVPPLRYHWVWALKRDFPHLTFSLNGGVPDLEAVEAALRAQDSPLLGVMVGRAAYHAPWALLADADRRVFGAERNRAASRRAILAAYAKTTASRGPSLRTMMKPLLGLFAGEPRARQWRAAVDAAFKAGHTTVRGLVDATVSVLLPETLDEPPTERGPAADAAADAAALAAALKHWEAELPQTPAWFATLTQGAAPEGEEELLGELGPGALGKGLGADVPGSAAADTAPLEDGSWVLVDQVEPETDSVGSSKQEATA</sequence>
<dbReference type="InterPro" id="IPR035587">
    <property type="entry name" value="DUS-like_FMN-bd"/>
</dbReference>
<dbReference type="Pfam" id="PF01207">
    <property type="entry name" value="Dus"/>
    <property type="match status" value="1"/>
</dbReference>
<feature type="region of interest" description="Disordered" evidence="9">
    <location>
        <begin position="420"/>
        <end position="460"/>
    </location>
</feature>
<dbReference type="GO" id="GO:0050660">
    <property type="term" value="F:flavin adenine dinucleotide binding"/>
    <property type="evidence" value="ECO:0007669"/>
    <property type="project" value="InterPro"/>
</dbReference>
<keyword evidence="7" id="KW-0694">RNA-binding</keyword>
<dbReference type="PROSITE" id="PS01136">
    <property type="entry name" value="UPF0034"/>
    <property type="match status" value="1"/>
</dbReference>
<evidence type="ECO:0000256" key="9">
    <source>
        <dbReference type="SAM" id="MobiDB-lite"/>
    </source>
</evidence>
<dbReference type="Gene3D" id="3.20.20.70">
    <property type="entry name" value="Aldolase class I"/>
    <property type="match status" value="1"/>
</dbReference>
<proteinExistence type="predicted"/>
<dbReference type="InterPro" id="IPR004653">
    <property type="entry name" value="DusA"/>
</dbReference>
<evidence type="ECO:0000259" key="10">
    <source>
        <dbReference type="Pfam" id="PF01207"/>
    </source>
</evidence>
<keyword evidence="5" id="KW-0819">tRNA processing</keyword>
<comment type="cofactor">
    <cofactor evidence="1">
        <name>FMN</name>
        <dbReference type="ChEBI" id="CHEBI:58210"/>
    </cofactor>
</comment>
<dbReference type="NCBIfam" id="NF008774">
    <property type="entry name" value="PRK11815.1"/>
    <property type="match status" value="1"/>
</dbReference>
<evidence type="ECO:0000256" key="1">
    <source>
        <dbReference type="ARBA" id="ARBA00001917"/>
    </source>
</evidence>
<keyword evidence="2" id="KW-0820">tRNA-binding</keyword>
<organism evidence="11 12">
    <name type="scientific">Prototheca wickerhamii</name>
    <dbReference type="NCBI Taxonomy" id="3111"/>
    <lineage>
        <taxon>Eukaryota</taxon>
        <taxon>Viridiplantae</taxon>
        <taxon>Chlorophyta</taxon>
        <taxon>core chlorophytes</taxon>
        <taxon>Trebouxiophyceae</taxon>
        <taxon>Chlorellales</taxon>
        <taxon>Chlorellaceae</taxon>
        <taxon>Prototheca</taxon>
    </lineage>
</organism>
<evidence type="ECO:0000256" key="7">
    <source>
        <dbReference type="ARBA" id="ARBA00022884"/>
    </source>
</evidence>
<keyword evidence="6" id="KW-0521">NADP</keyword>
<reference evidence="11" key="1">
    <citation type="submission" date="2021-01" db="EMBL/GenBank/DDBJ databases">
        <authorList>
            <person name="Eckstrom K.M.E."/>
        </authorList>
    </citation>
    <scope>NUCLEOTIDE SEQUENCE</scope>
    <source>
        <strain evidence="11">UVCC 0001</strain>
    </source>
</reference>
<evidence type="ECO:0000313" key="12">
    <source>
        <dbReference type="Proteomes" id="UP001255856"/>
    </source>
</evidence>
<dbReference type="GO" id="GO:0000049">
    <property type="term" value="F:tRNA binding"/>
    <property type="evidence" value="ECO:0007669"/>
    <property type="project" value="UniProtKB-KW"/>
</dbReference>
<comment type="caution">
    <text evidence="11">The sequence shown here is derived from an EMBL/GenBank/DDBJ whole genome shotgun (WGS) entry which is preliminary data.</text>
</comment>
<dbReference type="AlphaFoldDB" id="A0AAD9IK81"/>
<dbReference type="InterPro" id="IPR018517">
    <property type="entry name" value="tRNA_hU_synthase_CS"/>
</dbReference>
<dbReference type="PANTHER" id="PTHR42907">
    <property type="entry name" value="FMN-LINKED OXIDOREDUCTASES SUPERFAMILY PROTEIN"/>
    <property type="match status" value="1"/>
</dbReference>
<evidence type="ECO:0000256" key="4">
    <source>
        <dbReference type="ARBA" id="ARBA00022643"/>
    </source>
</evidence>
<evidence type="ECO:0000256" key="5">
    <source>
        <dbReference type="ARBA" id="ARBA00022694"/>
    </source>
</evidence>
<accession>A0AAD9IK81</accession>
<feature type="compositionally biased region" description="Polar residues" evidence="9">
    <location>
        <begin position="450"/>
        <end position="460"/>
    </location>
</feature>
<evidence type="ECO:0000256" key="2">
    <source>
        <dbReference type="ARBA" id="ARBA00022555"/>
    </source>
</evidence>
<dbReference type="PANTHER" id="PTHR42907:SF1">
    <property type="entry name" value="FMN-LINKED OXIDOREDUCTASES SUPERFAMILY PROTEIN"/>
    <property type="match status" value="1"/>
</dbReference>
<gene>
    <name evidence="11" type="ORF">QBZ16_003555</name>
</gene>